<organism evidence="2 3">
    <name type="scientific">Staurois parvus</name>
    <dbReference type="NCBI Taxonomy" id="386267"/>
    <lineage>
        <taxon>Eukaryota</taxon>
        <taxon>Metazoa</taxon>
        <taxon>Chordata</taxon>
        <taxon>Craniata</taxon>
        <taxon>Vertebrata</taxon>
        <taxon>Euteleostomi</taxon>
        <taxon>Amphibia</taxon>
        <taxon>Batrachia</taxon>
        <taxon>Anura</taxon>
        <taxon>Neobatrachia</taxon>
        <taxon>Ranoidea</taxon>
        <taxon>Ranidae</taxon>
        <taxon>Staurois</taxon>
    </lineage>
</organism>
<keyword evidence="3" id="KW-1185">Reference proteome</keyword>
<name>A0ABN9DRJ5_9NEOB</name>
<accession>A0ABN9DRJ5</accession>
<dbReference type="EMBL" id="CATNWA010014621">
    <property type="protein sequence ID" value="CAI9574027.1"/>
    <property type="molecule type" value="Genomic_DNA"/>
</dbReference>
<gene>
    <name evidence="2" type="ORF">SPARVUS_LOCUS7864367</name>
</gene>
<sequence>MKKSTRQGAETNNQDEGSGEEAAREGTGVSVKALIYTVGKTGCVEHETGVIQEIEGTVGCMGAGQGTEGTVGHIKVGQGTEGTVATNVETMAGSKAAEGGFGSQHAEHRGHRCWDLHPSRRSRYRSSELQHM</sequence>
<feature type="compositionally biased region" description="Polar residues" evidence="1">
    <location>
        <begin position="1"/>
        <end position="16"/>
    </location>
</feature>
<comment type="caution">
    <text evidence="2">The sequence shown here is derived from an EMBL/GenBank/DDBJ whole genome shotgun (WGS) entry which is preliminary data.</text>
</comment>
<evidence type="ECO:0000313" key="2">
    <source>
        <dbReference type="EMBL" id="CAI9574027.1"/>
    </source>
</evidence>
<protein>
    <submittedName>
        <fullName evidence="2">Uncharacterized protein</fullName>
    </submittedName>
</protein>
<reference evidence="2" key="1">
    <citation type="submission" date="2023-05" db="EMBL/GenBank/DDBJ databases">
        <authorList>
            <person name="Stuckert A."/>
        </authorList>
    </citation>
    <scope>NUCLEOTIDE SEQUENCE</scope>
</reference>
<evidence type="ECO:0000313" key="3">
    <source>
        <dbReference type="Proteomes" id="UP001162483"/>
    </source>
</evidence>
<evidence type="ECO:0000256" key="1">
    <source>
        <dbReference type="SAM" id="MobiDB-lite"/>
    </source>
</evidence>
<feature type="region of interest" description="Disordered" evidence="1">
    <location>
        <begin position="1"/>
        <end position="28"/>
    </location>
</feature>
<proteinExistence type="predicted"/>
<dbReference type="Proteomes" id="UP001162483">
    <property type="component" value="Unassembled WGS sequence"/>
</dbReference>